<reference evidence="12 13" key="1">
    <citation type="submission" date="2016-10" db="EMBL/GenBank/DDBJ databases">
        <authorList>
            <person name="de Groot N.N."/>
        </authorList>
    </citation>
    <scope>NUCLEOTIDE SEQUENCE [LARGE SCALE GENOMIC DNA]</scope>
    <source>
        <strain evidence="12 13">CGMCC 1.11147</strain>
    </source>
</reference>
<dbReference type="Pfam" id="PF02424">
    <property type="entry name" value="ApbE"/>
    <property type="match status" value="2"/>
</dbReference>
<comment type="cofactor">
    <cofactor evidence="1">
        <name>Mg(2+)</name>
        <dbReference type="ChEBI" id="CHEBI:18420"/>
    </cofactor>
</comment>
<evidence type="ECO:0000256" key="10">
    <source>
        <dbReference type="ARBA" id="ARBA00048540"/>
    </source>
</evidence>
<dbReference type="SUPFAM" id="SSF143631">
    <property type="entry name" value="ApbE-like"/>
    <property type="match status" value="1"/>
</dbReference>
<evidence type="ECO:0000256" key="3">
    <source>
        <dbReference type="ARBA" id="ARBA00016337"/>
    </source>
</evidence>
<sequence length="285" mass="29890">MIPPTTSPPASPPAPARASGPPVDRIQGTRRIVEVMGTVFTLDVRDLDPAAAAVDEVVAGWQWVDDTFSTYRPDSQITRLANGSLLLDECAPEVRHVLDLCQQAATASGGYFTDHPGGRLDPSGMVKGWSVEVASNLLLRAGSEHHCITAGGDVQCVGVPGPGDAWRIGIVDPSDRHRLLAVASPSAQHARLAVATSGTAERGPHIIDPVAGTFASELASITVVGTDLTLVDWAATAAFAMGHNSRPWLDGLDGVDAYAVTPDGEYWCTDGFEALAQILTDPLGR</sequence>
<dbReference type="PANTHER" id="PTHR30040:SF2">
    <property type="entry name" value="FAD:PROTEIN FMN TRANSFERASE"/>
    <property type="match status" value="1"/>
</dbReference>
<evidence type="ECO:0000256" key="9">
    <source>
        <dbReference type="ARBA" id="ARBA00031306"/>
    </source>
</evidence>
<dbReference type="PANTHER" id="PTHR30040">
    <property type="entry name" value="THIAMINE BIOSYNTHESIS LIPOPROTEIN APBE"/>
    <property type="match status" value="1"/>
</dbReference>
<dbReference type="STRING" id="1005944.SAMN05192576_3940"/>
<dbReference type="EC" id="2.7.1.180" evidence="2"/>
<comment type="catalytic activity">
    <reaction evidence="10">
        <text>L-threonyl-[protein] + FAD = FMN-L-threonyl-[protein] + AMP + H(+)</text>
        <dbReference type="Rhea" id="RHEA:36847"/>
        <dbReference type="Rhea" id="RHEA-COMP:11060"/>
        <dbReference type="Rhea" id="RHEA-COMP:11061"/>
        <dbReference type="ChEBI" id="CHEBI:15378"/>
        <dbReference type="ChEBI" id="CHEBI:30013"/>
        <dbReference type="ChEBI" id="CHEBI:57692"/>
        <dbReference type="ChEBI" id="CHEBI:74257"/>
        <dbReference type="ChEBI" id="CHEBI:456215"/>
        <dbReference type="EC" id="2.7.1.180"/>
    </reaction>
</comment>
<dbReference type="GO" id="GO:0046872">
    <property type="term" value="F:metal ion binding"/>
    <property type="evidence" value="ECO:0007669"/>
    <property type="project" value="UniProtKB-KW"/>
</dbReference>
<proteinExistence type="predicted"/>
<dbReference type="InterPro" id="IPR024932">
    <property type="entry name" value="ApbE"/>
</dbReference>
<dbReference type="EMBL" id="FNIC01000008">
    <property type="protein sequence ID" value="SDO39801.1"/>
    <property type="molecule type" value="Genomic_DNA"/>
</dbReference>
<dbReference type="Proteomes" id="UP000199004">
    <property type="component" value="Unassembled WGS sequence"/>
</dbReference>
<evidence type="ECO:0000256" key="4">
    <source>
        <dbReference type="ARBA" id="ARBA00022630"/>
    </source>
</evidence>
<evidence type="ECO:0000256" key="6">
    <source>
        <dbReference type="ARBA" id="ARBA00022723"/>
    </source>
</evidence>
<evidence type="ECO:0000313" key="13">
    <source>
        <dbReference type="Proteomes" id="UP000199004"/>
    </source>
</evidence>
<keyword evidence="8" id="KW-0460">Magnesium</keyword>
<evidence type="ECO:0000256" key="5">
    <source>
        <dbReference type="ARBA" id="ARBA00022679"/>
    </source>
</evidence>
<keyword evidence="4" id="KW-0285">Flavoprotein</keyword>
<keyword evidence="6" id="KW-0479">Metal-binding</keyword>
<keyword evidence="5" id="KW-0808">Transferase</keyword>
<keyword evidence="13" id="KW-1185">Reference proteome</keyword>
<evidence type="ECO:0000256" key="1">
    <source>
        <dbReference type="ARBA" id="ARBA00001946"/>
    </source>
</evidence>
<keyword evidence="12" id="KW-0449">Lipoprotein</keyword>
<dbReference type="Gene3D" id="3.10.520.10">
    <property type="entry name" value="ApbE-like domains"/>
    <property type="match status" value="2"/>
</dbReference>
<evidence type="ECO:0000256" key="2">
    <source>
        <dbReference type="ARBA" id="ARBA00011955"/>
    </source>
</evidence>
<evidence type="ECO:0000256" key="11">
    <source>
        <dbReference type="SAM" id="MobiDB-lite"/>
    </source>
</evidence>
<gene>
    <name evidence="12" type="ORF">SAMN05192576_3940</name>
</gene>
<evidence type="ECO:0000256" key="7">
    <source>
        <dbReference type="ARBA" id="ARBA00022827"/>
    </source>
</evidence>
<protein>
    <recommendedName>
        <fullName evidence="3">FAD:protein FMN transferase</fullName>
        <ecNumber evidence="2">2.7.1.180</ecNumber>
    </recommendedName>
    <alternativeName>
        <fullName evidence="9">Flavin transferase</fullName>
    </alternativeName>
</protein>
<organism evidence="12 13">
    <name type="scientific">Nocardioides szechwanensis</name>
    <dbReference type="NCBI Taxonomy" id="1005944"/>
    <lineage>
        <taxon>Bacteria</taxon>
        <taxon>Bacillati</taxon>
        <taxon>Actinomycetota</taxon>
        <taxon>Actinomycetes</taxon>
        <taxon>Propionibacteriales</taxon>
        <taxon>Nocardioidaceae</taxon>
        <taxon>Nocardioides</taxon>
    </lineage>
</organism>
<dbReference type="GO" id="GO:0016740">
    <property type="term" value="F:transferase activity"/>
    <property type="evidence" value="ECO:0007669"/>
    <property type="project" value="UniProtKB-KW"/>
</dbReference>
<feature type="compositionally biased region" description="Pro residues" evidence="11">
    <location>
        <begin position="1"/>
        <end position="15"/>
    </location>
</feature>
<evidence type="ECO:0000256" key="8">
    <source>
        <dbReference type="ARBA" id="ARBA00022842"/>
    </source>
</evidence>
<name>A0A1H0J917_9ACTN</name>
<keyword evidence="7" id="KW-0274">FAD</keyword>
<dbReference type="InterPro" id="IPR003374">
    <property type="entry name" value="ApbE-like_sf"/>
</dbReference>
<accession>A0A1H0J917</accession>
<feature type="region of interest" description="Disordered" evidence="11">
    <location>
        <begin position="1"/>
        <end position="24"/>
    </location>
</feature>
<dbReference type="AlphaFoldDB" id="A0A1H0J917"/>
<evidence type="ECO:0000313" key="12">
    <source>
        <dbReference type="EMBL" id="SDO39801.1"/>
    </source>
</evidence>